<feature type="coiled-coil region" evidence="1">
    <location>
        <begin position="398"/>
        <end position="425"/>
    </location>
</feature>
<reference evidence="6 7" key="1">
    <citation type="submission" date="2019-02" db="EMBL/GenBank/DDBJ databases">
        <title>Deep-cultivation of Planctomycetes and their phenomic and genomic characterization uncovers novel biology.</title>
        <authorList>
            <person name="Wiegand S."/>
            <person name="Jogler M."/>
            <person name="Boedeker C."/>
            <person name="Pinto D."/>
            <person name="Vollmers J."/>
            <person name="Rivas-Marin E."/>
            <person name="Kohn T."/>
            <person name="Peeters S.H."/>
            <person name="Heuer A."/>
            <person name="Rast P."/>
            <person name="Oberbeckmann S."/>
            <person name="Bunk B."/>
            <person name="Jeske O."/>
            <person name="Meyerdierks A."/>
            <person name="Storesund J.E."/>
            <person name="Kallscheuer N."/>
            <person name="Luecker S."/>
            <person name="Lage O.M."/>
            <person name="Pohl T."/>
            <person name="Merkel B.J."/>
            <person name="Hornburger P."/>
            <person name="Mueller R.-W."/>
            <person name="Bruemmer F."/>
            <person name="Labrenz M."/>
            <person name="Spormann A.M."/>
            <person name="Op den Camp H."/>
            <person name="Overmann J."/>
            <person name="Amann R."/>
            <person name="Jetten M.S.M."/>
            <person name="Mascher T."/>
            <person name="Medema M.H."/>
            <person name="Devos D.P."/>
            <person name="Kaster A.-K."/>
            <person name="Ovreas L."/>
            <person name="Rohde M."/>
            <person name="Galperin M.Y."/>
            <person name="Jogler C."/>
        </authorList>
    </citation>
    <scope>NUCLEOTIDE SEQUENCE [LARGE SCALE GENOMIC DNA]</scope>
    <source>
        <strain evidence="6 7">ElP</strain>
        <plasmid evidence="7">pelp_1</plasmid>
    </source>
</reference>
<dbReference type="RefSeq" id="WP_145279244.1">
    <property type="nucleotide sequence ID" value="NZ_CP036427.1"/>
</dbReference>
<evidence type="ECO:0000313" key="7">
    <source>
        <dbReference type="Proteomes" id="UP000317835"/>
    </source>
</evidence>
<dbReference type="InterPro" id="IPR011444">
    <property type="entry name" value="DUF1549"/>
</dbReference>
<dbReference type="OrthoDB" id="127107at2"/>
<dbReference type="Pfam" id="PF07583">
    <property type="entry name" value="PSCyt2"/>
    <property type="match status" value="1"/>
</dbReference>
<evidence type="ECO:0000313" key="6">
    <source>
        <dbReference type="EMBL" id="QDV39097.1"/>
    </source>
</evidence>
<keyword evidence="6" id="KW-0614">Plasmid</keyword>
<feature type="domain" description="DUF1549" evidence="3">
    <location>
        <begin position="161"/>
        <end position="369"/>
    </location>
</feature>
<feature type="domain" description="Cytochrome C Planctomycete-type" evidence="5">
    <location>
        <begin position="47"/>
        <end position="105"/>
    </location>
</feature>
<dbReference type="Pfam" id="PF07587">
    <property type="entry name" value="PSD1"/>
    <property type="match status" value="1"/>
</dbReference>
<dbReference type="Pfam" id="PF07635">
    <property type="entry name" value="PSCyt1"/>
    <property type="match status" value="1"/>
</dbReference>
<evidence type="ECO:0000259" key="3">
    <source>
        <dbReference type="Pfam" id="PF07583"/>
    </source>
</evidence>
<dbReference type="InterPro" id="IPR022655">
    <property type="entry name" value="DUF1553"/>
</dbReference>
<dbReference type="Proteomes" id="UP000317835">
    <property type="component" value="Plasmid pElP_1"/>
</dbReference>
<keyword evidence="1" id="KW-0175">Coiled coil</keyword>
<name>A0A518HE21_9BACT</name>
<protein>
    <submittedName>
        <fullName evidence="6">Planctomycete cytochrome C</fullName>
    </submittedName>
</protein>
<keyword evidence="2" id="KW-0732">Signal</keyword>
<evidence type="ECO:0000259" key="4">
    <source>
        <dbReference type="Pfam" id="PF07587"/>
    </source>
</evidence>
<organism evidence="6 7">
    <name type="scientific">Tautonia plasticadhaerens</name>
    <dbReference type="NCBI Taxonomy" id="2527974"/>
    <lineage>
        <taxon>Bacteria</taxon>
        <taxon>Pseudomonadati</taxon>
        <taxon>Planctomycetota</taxon>
        <taxon>Planctomycetia</taxon>
        <taxon>Isosphaerales</taxon>
        <taxon>Isosphaeraceae</taxon>
        <taxon>Tautonia</taxon>
    </lineage>
</organism>
<accession>A0A518HE21</accession>
<dbReference type="KEGG" id="tpla:ElP_70600"/>
<evidence type="ECO:0000256" key="2">
    <source>
        <dbReference type="SAM" id="SignalP"/>
    </source>
</evidence>
<gene>
    <name evidence="6" type="ORF">ElP_70600</name>
</gene>
<dbReference type="PANTHER" id="PTHR35889">
    <property type="entry name" value="CYCLOINULO-OLIGOSACCHARIDE FRUCTANOTRANSFERASE-RELATED"/>
    <property type="match status" value="1"/>
</dbReference>
<dbReference type="PANTHER" id="PTHR35889:SF3">
    <property type="entry name" value="F-BOX DOMAIN-CONTAINING PROTEIN"/>
    <property type="match status" value="1"/>
</dbReference>
<dbReference type="EMBL" id="CP036427">
    <property type="protein sequence ID" value="QDV39097.1"/>
    <property type="molecule type" value="Genomic_DNA"/>
</dbReference>
<evidence type="ECO:0000256" key="1">
    <source>
        <dbReference type="SAM" id="Coils"/>
    </source>
</evidence>
<geneLocation type="plasmid" evidence="7">
    <name>pelp_1</name>
</geneLocation>
<feature type="chain" id="PRO_5021977939" evidence="2">
    <location>
        <begin position="25"/>
        <end position="838"/>
    </location>
</feature>
<proteinExistence type="predicted"/>
<dbReference type="AlphaFoldDB" id="A0A518HE21"/>
<keyword evidence="7" id="KW-1185">Reference proteome</keyword>
<feature type="signal peptide" evidence="2">
    <location>
        <begin position="1"/>
        <end position="24"/>
    </location>
</feature>
<feature type="domain" description="DUF1553" evidence="4">
    <location>
        <begin position="546"/>
        <end position="798"/>
    </location>
</feature>
<sequence length="838" mass="92206" precursor="true">MNRTILGLVLTTSLASGGVATALASEPEGTSETFFELKVRPVLAGTCVKCHGEAKDSGGLRLDSREAILAGGDSGPAVIPGDPEGSTLVLAISHTDELLKMPPSGPLPRAVRDDLEAWIAAGAPWPEDDASRPIEGQAHWAFGPIRPVTPTEDPTGWAEGPIDRLIAAKHRERGLSPVARADRRALIRRAYFDLIGLPPEPGRIEAFVADGRPDAFERLVDELLASPRYGERWGRYWLDLARYADTAGDNSDYPIREAYLYRDYVIDAFNDDVPYDRFLHEQLAGDILAADDLGGDYARRVIATGFIAQAKRIGTQKLEDMHLIIEDTLNTTGQAVLGMSLRCARCHDHKFEPISARDYYALYGFFAGTLYPFAGAEEETRPSEFAPLVPPDRLQGYSAQHAEAIDRLRAERAEVEAEATETLRDLGLTLSVEEFVAGEAKPLDLATRGRRVEPTDPIGRARFRLTRATQALDRRHRRLDSEIEQLQKAGPEVMAPKAYAVRDGEPTDVRLQIGGDPQNLGVEVPRGVPEVLDPSGTIDLPEAGSGRLALARWLTDGPPRDLVARVMVNRIWQHHFGKPIVPTPSDFGLRGIPPTHPELLDWLAADFVASGWSVKAMHRRIMLSETYRLSSEHDSVNEAIDTGNAWYWRSDRRPLDAEALRDSLLALGGNLRGGRPGPHPFPPVGTWTFTAHHQFNDTSYPSEHRSVYLMVQRLHKHPYLSLFNGPDTSATVATRDSSTVALQALYLLNNPFVHEQAARFAGRLISDEPDPSGRLDLAYLRAFGRGPTAAERARAGRFLSRYEGALAAEGRPDGVLEPEAWAALARALVASNEFFHVD</sequence>
<evidence type="ECO:0000259" key="5">
    <source>
        <dbReference type="Pfam" id="PF07635"/>
    </source>
</evidence>
<dbReference type="InterPro" id="IPR011429">
    <property type="entry name" value="Cyt_c_Planctomycete-type"/>
</dbReference>